<dbReference type="PROSITE" id="PS51257">
    <property type="entry name" value="PROKAR_LIPOPROTEIN"/>
    <property type="match status" value="1"/>
</dbReference>
<proteinExistence type="predicted"/>
<reference evidence="1 2" key="1">
    <citation type="submission" date="2014-08" db="EMBL/GenBank/DDBJ databases">
        <title>Clostridium innocuum, an unnegligible vancomycin-resistant pathogen causing extra-intestinal infections.</title>
        <authorList>
            <person name="Feng Y."/>
            <person name="Chiu C.-H."/>
        </authorList>
    </citation>
    <scope>NUCLEOTIDE SEQUENCE [LARGE SCALE GENOMIC DNA]</scope>
    <source>
        <strain evidence="1 2">AN88</strain>
    </source>
</reference>
<dbReference type="AlphaFoldDB" id="A0A099I7D1"/>
<accession>A0A099I7D1</accession>
<protein>
    <recommendedName>
        <fullName evidence="3">Lipoprotein</fullName>
    </recommendedName>
</protein>
<sequence length="186" mass="21399">MGIKVCKSFFIQSLRKTNIVITVLCLLFILTGCSKNEMIDPNEYIQSVYPEYEQLAKLEDSTEQMILLTSQDSYELVQFKKRGNSFTYDGGHITNSPYGLKSIKAEEKLYIIVFIYNTVVKADRFSIQLTASDKDEYLTLTCPNLLKQDKYIIKSYVMSVAYDEAKSIMFYDKKGTLIPEELIPDL</sequence>
<gene>
    <name evidence="1" type="ORF">CIAN88_07560</name>
</gene>
<comment type="caution">
    <text evidence="1">The sequence shown here is derived from an EMBL/GenBank/DDBJ whole genome shotgun (WGS) entry which is preliminary data.</text>
</comment>
<evidence type="ECO:0008006" key="3">
    <source>
        <dbReference type="Google" id="ProtNLM"/>
    </source>
</evidence>
<dbReference type="Proteomes" id="UP000030008">
    <property type="component" value="Unassembled WGS sequence"/>
</dbReference>
<name>A0A099I7D1_CLOIN</name>
<evidence type="ECO:0000313" key="1">
    <source>
        <dbReference type="EMBL" id="KGJ53635.1"/>
    </source>
</evidence>
<evidence type="ECO:0000313" key="2">
    <source>
        <dbReference type="Proteomes" id="UP000030008"/>
    </source>
</evidence>
<dbReference type="EMBL" id="JQIF01000035">
    <property type="protein sequence ID" value="KGJ53635.1"/>
    <property type="molecule type" value="Genomic_DNA"/>
</dbReference>
<dbReference type="RefSeq" id="WP_044904824.1">
    <property type="nucleotide sequence ID" value="NZ_JQIF01000035.1"/>
</dbReference>
<organism evidence="1 2">
    <name type="scientific">Clostridium innocuum</name>
    <dbReference type="NCBI Taxonomy" id="1522"/>
    <lineage>
        <taxon>Bacteria</taxon>
        <taxon>Bacillati</taxon>
        <taxon>Bacillota</taxon>
        <taxon>Clostridia</taxon>
        <taxon>Eubacteriales</taxon>
        <taxon>Clostridiaceae</taxon>
        <taxon>Clostridium</taxon>
    </lineage>
</organism>